<reference evidence="2 3" key="1">
    <citation type="journal article" date="2015" name="Nature">
        <title>rRNA introns, odd ribosomes, and small enigmatic genomes across a large radiation of phyla.</title>
        <authorList>
            <person name="Brown C.T."/>
            <person name="Hug L.A."/>
            <person name="Thomas B.C."/>
            <person name="Sharon I."/>
            <person name="Castelle C.J."/>
            <person name="Singh A."/>
            <person name="Wilkins M.J."/>
            <person name="Williams K.H."/>
            <person name="Banfield J.F."/>
        </authorList>
    </citation>
    <scope>NUCLEOTIDE SEQUENCE [LARGE SCALE GENOMIC DNA]</scope>
</reference>
<gene>
    <name evidence="2" type="ORF">UW79_C0020G0012</name>
</gene>
<feature type="transmembrane region" description="Helical" evidence="1">
    <location>
        <begin position="12"/>
        <end position="37"/>
    </location>
</feature>
<comment type="caution">
    <text evidence="2">The sequence shown here is derived from an EMBL/GenBank/DDBJ whole genome shotgun (WGS) entry which is preliminary data.</text>
</comment>
<dbReference type="AlphaFoldDB" id="A0A0G1KCT1"/>
<dbReference type="EMBL" id="LCJR01000020">
    <property type="protein sequence ID" value="KKT81408.1"/>
    <property type="molecule type" value="Genomic_DNA"/>
</dbReference>
<evidence type="ECO:0000313" key="3">
    <source>
        <dbReference type="Proteomes" id="UP000034032"/>
    </source>
</evidence>
<organism evidence="2 3">
    <name type="scientific">Candidatus Yanofskybacteria bacterium GW2011_GWA2_44_9</name>
    <dbReference type="NCBI Taxonomy" id="1619025"/>
    <lineage>
        <taxon>Bacteria</taxon>
        <taxon>Candidatus Yanofskyibacteriota</taxon>
    </lineage>
</organism>
<accession>A0A0G1KCT1</accession>
<keyword evidence="1" id="KW-0472">Membrane</keyword>
<sequence>MMFGIISEAFRSIFSFLLVISFSFFAVSLFMIMGSVLPKSKITVGTAGGGNTSTKNALLLTVGTFISGAISLIMLYFSK</sequence>
<name>A0A0G1KCT1_9BACT</name>
<keyword evidence="1" id="KW-0812">Transmembrane</keyword>
<evidence type="ECO:0000313" key="2">
    <source>
        <dbReference type="EMBL" id="KKT81408.1"/>
    </source>
</evidence>
<evidence type="ECO:0000256" key="1">
    <source>
        <dbReference type="SAM" id="Phobius"/>
    </source>
</evidence>
<feature type="transmembrane region" description="Helical" evidence="1">
    <location>
        <begin position="57"/>
        <end position="77"/>
    </location>
</feature>
<dbReference type="Proteomes" id="UP000034032">
    <property type="component" value="Unassembled WGS sequence"/>
</dbReference>
<keyword evidence="1" id="KW-1133">Transmembrane helix</keyword>
<proteinExistence type="predicted"/>
<protein>
    <submittedName>
        <fullName evidence="2">Uncharacterized protein</fullName>
    </submittedName>
</protein>